<keyword evidence="1" id="KW-0472">Membrane</keyword>
<keyword evidence="1" id="KW-0812">Transmembrane</keyword>
<dbReference type="EMBL" id="SRLC01000002">
    <property type="protein sequence ID" value="TGE21721.1"/>
    <property type="molecule type" value="Genomic_DNA"/>
</dbReference>
<feature type="transmembrane region" description="Helical" evidence="1">
    <location>
        <begin position="18"/>
        <end position="38"/>
    </location>
</feature>
<sequence>MNTLPALPPLRRRLGNTFFSLALLSYGAVLGGSLYQLIAEVPNWATPDVPRALIAYQNFFRVSHAGYFFQTLMPLALLSLGAATALLWPQAGPLRRGLLLLAGILLNELFTVAYFMPRNVVLFLTPLDDTPDVTINTFAREWQLANYLRLALSGLVMLSFLKAHRLLDAPPQPAPDAAPLPELRPTLTY</sequence>
<dbReference type="Proteomes" id="UP000297549">
    <property type="component" value="Unassembled WGS sequence"/>
</dbReference>
<dbReference type="AlphaFoldDB" id="A0A4Z0PXR7"/>
<comment type="caution">
    <text evidence="2">The sequence shown here is derived from an EMBL/GenBank/DDBJ whole genome shotgun (WGS) entry which is preliminary data.</text>
</comment>
<gene>
    <name evidence="2" type="ORF">E5K00_15730</name>
</gene>
<keyword evidence="1" id="KW-1133">Transmembrane helix</keyword>
<feature type="transmembrane region" description="Helical" evidence="1">
    <location>
        <begin position="67"/>
        <end position="88"/>
    </location>
</feature>
<keyword evidence="3" id="KW-1185">Reference proteome</keyword>
<evidence type="ECO:0000256" key="1">
    <source>
        <dbReference type="SAM" id="Phobius"/>
    </source>
</evidence>
<proteinExistence type="predicted"/>
<feature type="transmembrane region" description="Helical" evidence="1">
    <location>
        <begin position="97"/>
        <end position="116"/>
    </location>
</feature>
<protein>
    <submittedName>
        <fullName evidence="2">DUF1772 domain-containing protein</fullName>
    </submittedName>
</protein>
<reference evidence="2 3" key="1">
    <citation type="submission" date="2019-04" db="EMBL/GenBank/DDBJ databases">
        <authorList>
            <person name="Feng G."/>
            <person name="Zhang J."/>
            <person name="Zhu H."/>
        </authorList>
    </citation>
    <scope>NUCLEOTIDE SEQUENCE [LARGE SCALE GENOMIC DNA]</scope>
    <source>
        <strain evidence="2 3">JCM 31653</strain>
    </source>
</reference>
<name>A0A4Z0PXR7_9BACT</name>
<accession>A0A4Z0PXR7</accession>
<organism evidence="2 3">
    <name type="scientific">Hymenobacter aquaticus</name>
    <dbReference type="NCBI Taxonomy" id="1867101"/>
    <lineage>
        <taxon>Bacteria</taxon>
        <taxon>Pseudomonadati</taxon>
        <taxon>Bacteroidota</taxon>
        <taxon>Cytophagia</taxon>
        <taxon>Cytophagales</taxon>
        <taxon>Hymenobacteraceae</taxon>
        <taxon>Hymenobacter</taxon>
    </lineage>
</organism>
<dbReference type="OrthoDB" id="878027at2"/>
<dbReference type="RefSeq" id="WP_135464267.1">
    <property type="nucleotide sequence ID" value="NZ_SRLC01000002.1"/>
</dbReference>
<evidence type="ECO:0000313" key="2">
    <source>
        <dbReference type="EMBL" id="TGE21721.1"/>
    </source>
</evidence>
<evidence type="ECO:0000313" key="3">
    <source>
        <dbReference type="Proteomes" id="UP000297549"/>
    </source>
</evidence>